<dbReference type="PANTHER" id="PTHR31344:SF0">
    <property type="entry name" value="NUCLEAR PORE COMPLEX PROTEIN NUP205"/>
    <property type="match status" value="1"/>
</dbReference>
<dbReference type="STRING" id="4232.A0A251T4P6"/>
<sequence>MVLPPKASDRAQVESKEVRLPYSGLIPLDGQDVQIVSSQADDDLHLNEIDCVRLLVSTNQEWGLQGLGPLDILRFTSGLWYTERRDLITALYTLLRAIVLDLRASPKANISYKGIELNREEPAGLGGPNSERYILDSRGALVERRAVVCRERLILSHCLVLSLLVVRASPKDVKDILTTLKDSVEDISGSANIVKNQITFSLLISLIISLISDALSASPDEMSILSRDASFRRDFHETVMAIGNDQIIEGCMHCVRLAWAVHLMILQDVTDASEINNDVRNINSCLEVVFSNNVFQFLIDKALRTPAYQVHVARTHQGQKVAVKVQHMHMTDTTAADYATVELIVNTTVYLRMKMGCK</sequence>
<organism evidence="6 7">
    <name type="scientific">Helianthus annuus</name>
    <name type="common">Common sunflower</name>
    <dbReference type="NCBI Taxonomy" id="4232"/>
    <lineage>
        <taxon>Eukaryota</taxon>
        <taxon>Viridiplantae</taxon>
        <taxon>Streptophyta</taxon>
        <taxon>Embryophyta</taxon>
        <taxon>Tracheophyta</taxon>
        <taxon>Spermatophyta</taxon>
        <taxon>Magnoliopsida</taxon>
        <taxon>eudicotyledons</taxon>
        <taxon>Gunneridae</taxon>
        <taxon>Pentapetalae</taxon>
        <taxon>asterids</taxon>
        <taxon>campanulids</taxon>
        <taxon>Asterales</taxon>
        <taxon>Asteraceae</taxon>
        <taxon>Asteroideae</taxon>
        <taxon>Heliantheae alliance</taxon>
        <taxon>Heliantheae</taxon>
        <taxon>Helianthus</taxon>
    </lineage>
</organism>
<evidence type="ECO:0000256" key="2">
    <source>
        <dbReference type="ARBA" id="ARBA00005892"/>
    </source>
</evidence>
<evidence type="ECO:0000313" key="7">
    <source>
        <dbReference type="Proteomes" id="UP000215914"/>
    </source>
</evidence>
<evidence type="ECO:0000256" key="3">
    <source>
        <dbReference type="ARBA" id="ARBA00022448"/>
    </source>
</evidence>
<dbReference type="InterPro" id="IPR021827">
    <property type="entry name" value="Nup186/Nup192/Nup205"/>
</dbReference>
<dbReference type="GO" id="GO:0005643">
    <property type="term" value="C:nuclear pore"/>
    <property type="evidence" value="ECO:0007669"/>
    <property type="project" value="InterPro"/>
</dbReference>
<evidence type="ECO:0000256" key="1">
    <source>
        <dbReference type="ARBA" id="ARBA00004123"/>
    </source>
</evidence>
<protein>
    <submittedName>
        <fullName evidence="6">Putative ubiB domain-containing protein</fullName>
    </submittedName>
</protein>
<name>A0A251T4P6_HELAN</name>
<dbReference type="Proteomes" id="UP000215914">
    <property type="component" value="Chromosome 12"/>
</dbReference>
<dbReference type="PANTHER" id="PTHR31344">
    <property type="entry name" value="NUCLEAR PORE COMPLEX PROTEIN NUP205"/>
    <property type="match status" value="1"/>
</dbReference>
<comment type="subcellular location">
    <subcellularLocation>
        <location evidence="1">Nucleus</location>
    </subcellularLocation>
</comment>
<evidence type="ECO:0000313" key="6">
    <source>
        <dbReference type="EMBL" id="OTG05476.1"/>
    </source>
</evidence>
<comment type="similarity">
    <text evidence="2">Belongs to the NUP186/NUP192/NUP205 family.</text>
</comment>
<accession>A0A251T4P6</accession>
<dbReference type="InterPro" id="IPR004147">
    <property type="entry name" value="ABC1_dom"/>
</dbReference>
<keyword evidence="3" id="KW-0813">Transport</keyword>
<gene>
    <name evidence="6" type="ORF">HannXRQ_Chr12g0373951</name>
</gene>
<evidence type="ECO:0000259" key="5">
    <source>
        <dbReference type="Pfam" id="PF03109"/>
    </source>
</evidence>
<keyword evidence="4" id="KW-0539">Nucleus</keyword>
<proteinExistence type="inferred from homology"/>
<dbReference type="InParanoid" id="A0A251T4P6"/>
<evidence type="ECO:0000256" key="4">
    <source>
        <dbReference type="ARBA" id="ARBA00023242"/>
    </source>
</evidence>
<dbReference type="AlphaFoldDB" id="A0A251T4P6"/>
<dbReference type="Pfam" id="PF03109">
    <property type="entry name" value="ABC1"/>
    <property type="match status" value="1"/>
</dbReference>
<keyword evidence="7" id="KW-1185">Reference proteome</keyword>
<reference evidence="7" key="1">
    <citation type="journal article" date="2017" name="Nature">
        <title>The sunflower genome provides insights into oil metabolism, flowering and Asterid evolution.</title>
        <authorList>
            <person name="Badouin H."/>
            <person name="Gouzy J."/>
            <person name="Grassa C.J."/>
            <person name="Murat F."/>
            <person name="Staton S.E."/>
            <person name="Cottret L."/>
            <person name="Lelandais-Briere C."/>
            <person name="Owens G.L."/>
            <person name="Carrere S."/>
            <person name="Mayjonade B."/>
            <person name="Legrand L."/>
            <person name="Gill N."/>
            <person name="Kane N.C."/>
            <person name="Bowers J.E."/>
            <person name="Hubner S."/>
            <person name="Bellec A."/>
            <person name="Berard A."/>
            <person name="Berges H."/>
            <person name="Blanchet N."/>
            <person name="Boniface M.C."/>
            <person name="Brunel D."/>
            <person name="Catrice O."/>
            <person name="Chaidir N."/>
            <person name="Claudel C."/>
            <person name="Donnadieu C."/>
            <person name="Faraut T."/>
            <person name="Fievet G."/>
            <person name="Helmstetter N."/>
            <person name="King M."/>
            <person name="Knapp S.J."/>
            <person name="Lai Z."/>
            <person name="Le Paslier M.C."/>
            <person name="Lippi Y."/>
            <person name="Lorenzon L."/>
            <person name="Mandel J.R."/>
            <person name="Marage G."/>
            <person name="Marchand G."/>
            <person name="Marquand E."/>
            <person name="Bret-Mestries E."/>
            <person name="Morien E."/>
            <person name="Nambeesan S."/>
            <person name="Nguyen T."/>
            <person name="Pegot-Espagnet P."/>
            <person name="Pouilly N."/>
            <person name="Raftis F."/>
            <person name="Sallet E."/>
            <person name="Schiex T."/>
            <person name="Thomas J."/>
            <person name="Vandecasteele C."/>
            <person name="Vares D."/>
            <person name="Vear F."/>
            <person name="Vautrin S."/>
            <person name="Crespi M."/>
            <person name="Mangin B."/>
            <person name="Burke J.M."/>
            <person name="Salse J."/>
            <person name="Munos S."/>
            <person name="Vincourt P."/>
            <person name="Rieseberg L.H."/>
            <person name="Langlade N.B."/>
        </authorList>
    </citation>
    <scope>NUCLEOTIDE SEQUENCE [LARGE SCALE GENOMIC DNA]</scope>
    <source>
        <strain evidence="7">cv. SF193</strain>
    </source>
</reference>
<dbReference type="EMBL" id="CM007901">
    <property type="protein sequence ID" value="OTG05476.1"/>
    <property type="molecule type" value="Genomic_DNA"/>
</dbReference>
<feature type="domain" description="ABC1 atypical kinase-like" evidence="5">
    <location>
        <begin position="309"/>
        <end position="348"/>
    </location>
</feature>